<protein>
    <submittedName>
        <fullName evidence="2">Uncharacterized protein</fullName>
    </submittedName>
</protein>
<organism evidence="2 3">
    <name type="scientific">Monosporascus ibericus</name>
    <dbReference type="NCBI Taxonomy" id="155417"/>
    <lineage>
        <taxon>Eukaryota</taxon>
        <taxon>Fungi</taxon>
        <taxon>Dikarya</taxon>
        <taxon>Ascomycota</taxon>
        <taxon>Pezizomycotina</taxon>
        <taxon>Sordariomycetes</taxon>
        <taxon>Xylariomycetidae</taxon>
        <taxon>Xylariales</taxon>
        <taxon>Xylariales incertae sedis</taxon>
        <taxon>Monosporascus</taxon>
    </lineage>
</organism>
<evidence type="ECO:0000313" key="2">
    <source>
        <dbReference type="EMBL" id="RYO83881.1"/>
    </source>
</evidence>
<feature type="compositionally biased region" description="Polar residues" evidence="1">
    <location>
        <begin position="35"/>
        <end position="57"/>
    </location>
</feature>
<keyword evidence="3" id="KW-1185">Reference proteome</keyword>
<feature type="compositionally biased region" description="Polar residues" evidence="1">
    <location>
        <begin position="14"/>
        <end position="25"/>
    </location>
</feature>
<dbReference type="Proteomes" id="UP000293360">
    <property type="component" value="Unassembled WGS sequence"/>
</dbReference>
<reference evidence="2 3" key="1">
    <citation type="submission" date="2018-06" db="EMBL/GenBank/DDBJ databases">
        <title>Complete Genomes of Monosporascus.</title>
        <authorList>
            <person name="Robinson A.J."/>
            <person name="Natvig D.O."/>
        </authorList>
    </citation>
    <scope>NUCLEOTIDE SEQUENCE [LARGE SCALE GENOMIC DNA]</scope>
    <source>
        <strain evidence="2 3">CBS 110550</strain>
    </source>
</reference>
<sequence>MSPGKAPSAGQKVTAGQNAPYTSEATGRVAPDSLASESQAFRQANQAIPRQSENVSSGTDAAGAGGATHNADPAPTYVNSQYYRDPSGPHGKNLKEDNSIGNEKNTSFSEFGTKDDPGAAAEQKFTLADSSNAASTGGRKKEIDGKTPYDALGSEANA</sequence>
<name>A0A4Q4SX54_9PEZI</name>
<dbReference type="OrthoDB" id="5383057at2759"/>
<proteinExistence type="predicted"/>
<feature type="compositionally biased region" description="Polar residues" evidence="1">
    <location>
        <begin position="99"/>
        <end position="110"/>
    </location>
</feature>
<gene>
    <name evidence="2" type="ORF">DL764_009409</name>
</gene>
<evidence type="ECO:0000256" key="1">
    <source>
        <dbReference type="SAM" id="MobiDB-lite"/>
    </source>
</evidence>
<feature type="region of interest" description="Disordered" evidence="1">
    <location>
        <begin position="1"/>
        <end position="158"/>
    </location>
</feature>
<accession>A0A4Q4SX54</accession>
<dbReference type="AlphaFoldDB" id="A0A4Q4SX54"/>
<comment type="caution">
    <text evidence="2">The sequence shown here is derived from an EMBL/GenBank/DDBJ whole genome shotgun (WGS) entry which is preliminary data.</text>
</comment>
<dbReference type="EMBL" id="QJNU01000884">
    <property type="protein sequence ID" value="RYO83881.1"/>
    <property type="molecule type" value="Genomic_DNA"/>
</dbReference>
<evidence type="ECO:0000313" key="3">
    <source>
        <dbReference type="Proteomes" id="UP000293360"/>
    </source>
</evidence>